<dbReference type="PANTHER" id="PTHR37157">
    <property type="entry name" value="PRION-LIKE-(Q/N-RICH) DOMAIN-BEARING PROTEIN 25"/>
    <property type="match status" value="1"/>
</dbReference>
<feature type="chain" id="PRO_5040141208" evidence="2">
    <location>
        <begin position="20"/>
        <end position="731"/>
    </location>
</feature>
<proteinExistence type="predicted"/>
<feature type="non-terminal residue" evidence="3">
    <location>
        <position position="1"/>
    </location>
</feature>
<reference evidence="3" key="1">
    <citation type="submission" date="2022-07" db="EMBL/GenBank/DDBJ databases">
        <authorList>
            <person name="Trinca V."/>
            <person name="Uliana J.V.C."/>
            <person name="Torres T.T."/>
            <person name="Ward R.J."/>
            <person name="Monesi N."/>
        </authorList>
    </citation>
    <scope>NUCLEOTIDE SEQUENCE</scope>
    <source>
        <strain evidence="3">HSMRA1968</strain>
        <tissue evidence="3">Whole embryos</tissue>
    </source>
</reference>
<dbReference type="Proteomes" id="UP001151699">
    <property type="component" value="Chromosome X"/>
</dbReference>
<name>A0A9Q0MYH4_9DIPT</name>
<keyword evidence="2" id="KW-0732">Signal</keyword>
<protein>
    <submittedName>
        <fullName evidence="3">Uncharacterized protein</fullName>
    </submittedName>
</protein>
<dbReference type="PANTHER" id="PTHR37157:SF3">
    <property type="entry name" value="EB DOMAIN-CONTAINING PROTEIN"/>
    <property type="match status" value="1"/>
</dbReference>
<keyword evidence="4" id="KW-1185">Reference proteome</keyword>
<sequence>MISIIIFVAVVLQIHLTLGQTSTSINCTNSPSSSCVYNQIRCPPNYFFNGQYCLPLQATAALTQPLQPTQLPKTKCTPRSPLTVSPTNPDPLPVKPVCEPFYEWNGQECYKVLSDEAICTSGNLTASGQCVSVMQGVCQENYHIYGGYCVGLLEAPVVCPPNYQWDGKVCVYRIDASCPDGYVLKDGYCEKMADGSCPSGTIMDGSRCLGHHQVDIFCEFGYIWDYDSQNCVNSTNSCGEGFELKDNVCEKYIYKTPDYECPPRTQMVGSECVSVEWVCPKGFTLINNICVEIIASTNGTESGNELECETGKVNETTTATPPEYTTIRPTSPTPTPSVCPIDYEIINGKCEPKKPDDNGKIPPIEPSNCSDDHILIQGVCVPLPKCPQINCQTNYTSSCVCPVRCDSNNGSCATQNVCPTGCQHTNGTCIIITQPSPCQSGSNSTCDQSTHPGNHTCHCPINPPCQPCQPYNGTGSTCEQPQSNQCPPNTNGSCTQSCQPCQSCTPCQQNNGSDPTTGPGSKCEQPASNPCPSGPDKANGNCDQPTHCQPCQPCQSYNGSNPINEPGFRCDPDSHPCRSGSDKSNGNCIPEPEHIDDSFDYDTTGQNATDEDVTKKCCEVITPRQCERKDNEWTCFHRKYQRCGDVCTQPKIYLKPKMIRYQPPILIMPPPPRRIFGRRRKFGGGAVDCSGCIHGGYRCSVECYTYPDCSWSDCAYVDQDTYCEEYDHNET</sequence>
<organism evidence="3 4">
    <name type="scientific">Pseudolycoriella hygida</name>
    <dbReference type="NCBI Taxonomy" id="35572"/>
    <lineage>
        <taxon>Eukaryota</taxon>
        <taxon>Metazoa</taxon>
        <taxon>Ecdysozoa</taxon>
        <taxon>Arthropoda</taxon>
        <taxon>Hexapoda</taxon>
        <taxon>Insecta</taxon>
        <taxon>Pterygota</taxon>
        <taxon>Neoptera</taxon>
        <taxon>Endopterygota</taxon>
        <taxon>Diptera</taxon>
        <taxon>Nematocera</taxon>
        <taxon>Sciaroidea</taxon>
        <taxon>Sciaridae</taxon>
        <taxon>Pseudolycoriella</taxon>
    </lineage>
</organism>
<evidence type="ECO:0000313" key="4">
    <source>
        <dbReference type="Proteomes" id="UP001151699"/>
    </source>
</evidence>
<comment type="caution">
    <text evidence="3">The sequence shown here is derived from an EMBL/GenBank/DDBJ whole genome shotgun (WGS) entry which is preliminary data.</text>
</comment>
<evidence type="ECO:0000313" key="3">
    <source>
        <dbReference type="EMBL" id="KAJ6640255.1"/>
    </source>
</evidence>
<evidence type="ECO:0000256" key="1">
    <source>
        <dbReference type="SAM" id="MobiDB-lite"/>
    </source>
</evidence>
<feature type="signal peptide" evidence="2">
    <location>
        <begin position="1"/>
        <end position="19"/>
    </location>
</feature>
<dbReference type="EMBL" id="WJQU01000003">
    <property type="protein sequence ID" value="KAJ6640255.1"/>
    <property type="molecule type" value="Genomic_DNA"/>
</dbReference>
<dbReference type="OrthoDB" id="7250310at2759"/>
<accession>A0A9Q0MYH4</accession>
<evidence type="ECO:0000256" key="2">
    <source>
        <dbReference type="SAM" id="SignalP"/>
    </source>
</evidence>
<dbReference type="AlphaFoldDB" id="A0A9Q0MYH4"/>
<feature type="region of interest" description="Disordered" evidence="1">
    <location>
        <begin position="581"/>
        <end position="608"/>
    </location>
</feature>
<gene>
    <name evidence="3" type="ORF">Bhyg_13005</name>
</gene>